<dbReference type="GO" id="GO:0003988">
    <property type="term" value="F:acetyl-CoA C-acyltransferase activity"/>
    <property type="evidence" value="ECO:0007669"/>
    <property type="project" value="UniProtKB-EC"/>
</dbReference>
<evidence type="ECO:0000256" key="1">
    <source>
        <dbReference type="ARBA" id="ARBA00004275"/>
    </source>
</evidence>
<proteinExistence type="inferred from homology"/>
<evidence type="ECO:0000256" key="8">
    <source>
        <dbReference type="ARBA" id="ARBA00023140"/>
    </source>
</evidence>
<accession>A0ABW5P3D2</accession>
<dbReference type="NCBIfam" id="NF005494">
    <property type="entry name" value="PRK07108.1"/>
    <property type="match status" value="1"/>
</dbReference>
<evidence type="ECO:0000259" key="11">
    <source>
        <dbReference type="Pfam" id="PF00108"/>
    </source>
</evidence>
<evidence type="ECO:0000259" key="12">
    <source>
        <dbReference type="Pfam" id="PF02803"/>
    </source>
</evidence>
<evidence type="ECO:0000313" key="14">
    <source>
        <dbReference type="Proteomes" id="UP001597475"/>
    </source>
</evidence>
<dbReference type="Gene3D" id="3.40.47.10">
    <property type="match status" value="1"/>
</dbReference>
<dbReference type="Pfam" id="PF02803">
    <property type="entry name" value="Thiolase_C"/>
    <property type="match status" value="1"/>
</dbReference>
<dbReference type="PROSITE" id="PS00737">
    <property type="entry name" value="THIOLASE_2"/>
    <property type="match status" value="1"/>
</dbReference>
<evidence type="ECO:0000313" key="13">
    <source>
        <dbReference type="EMBL" id="MFD2608990.1"/>
    </source>
</evidence>
<feature type="domain" description="Thiolase C-terminal" evidence="12">
    <location>
        <begin position="271"/>
        <end position="391"/>
    </location>
</feature>
<feature type="domain" description="Thiolase N-terminal" evidence="11">
    <location>
        <begin position="5"/>
        <end position="262"/>
    </location>
</feature>
<keyword evidence="6" id="KW-0809">Transit peptide</keyword>
<reference evidence="14" key="1">
    <citation type="journal article" date="2019" name="Int. J. Syst. Evol. Microbiol.">
        <title>The Global Catalogue of Microorganisms (GCM) 10K type strain sequencing project: providing services to taxonomists for standard genome sequencing and annotation.</title>
        <authorList>
            <consortium name="The Broad Institute Genomics Platform"/>
            <consortium name="The Broad Institute Genome Sequencing Center for Infectious Disease"/>
            <person name="Wu L."/>
            <person name="Ma J."/>
        </authorList>
    </citation>
    <scope>NUCLEOTIDE SEQUENCE [LARGE SCALE GENOMIC DNA]</scope>
    <source>
        <strain evidence="14">KCTC 33842</strain>
    </source>
</reference>
<evidence type="ECO:0000256" key="9">
    <source>
        <dbReference type="ARBA" id="ARBA00023315"/>
    </source>
</evidence>
<dbReference type="PANTHER" id="PTHR43853:SF8">
    <property type="entry name" value="3-KETOACYL-COA THIOLASE, PEROXISOMAL"/>
    <property type="match status" value="1"/>
</dbReference>
<keyword evidence="8" id="KW-0576">Peroxisome</keyword>
<comment type="similarity">
    <text evidence="3 10">Belongs to the thiolase-like superfamily. Thiolase family.</text>
</comment>
<name>A0ABW5P3D2_9DEIO</name>
<comment type="caution">
    <text evidence="13">The sequence shown here is derived from an EMBL/GenBank/DDBJ whole genome shotgun (WGS) entry which is preliminary data.</text>
</comment>
<dbReference type="InterPro" id="IPR002155">
    <property type="entry name" value="Thiolase"/>
</dbReference>
<dbReference type="InterPro" id="IPR020617">
    <property type="entry name" value="Thiolase_C"/>
</dbReference>
<dbReference type="CDD" id="cd00751">
    <property type="entry name" value="thiolase"/>
    <property type="match status" value="1"/>
</dbReference>
<dbReference type="EC" id="2.3.1.16" evidence="13"/>
<dbReference type="EMBL" id="JBHUMK010000022">
    <property type="protein sequence ID" value="MFD2608990.1"/>
    <property type="molecule type" value="Genomic_DNA"/>
</dbReference>
<comment type="pathway">
    <text evidence="2">Lipid metabolism.</text>
</comment>
<evidence type="ECO:0000256" key="6">
    <source>
        <dbReference type="ARBA" id="ARBA00022946"/>
    </source>
</evidence>
<keyword evidence="5" id="KW-0276">Fatty acid metabolism</keyword>
<dbReference type="PROSITE" id="PS00098">
    <property type="entry name" value="THIOLASE_1"/>
    <property type="match status" value="1"/>
</dbReference>
<dbReference type="InterPro" id="IPR020616">
    <property type="entry name" value="Thiolase_N"/>
</dbReference>
<sequence length="393" mass="41634">MKDAVIVSTARTPIGKAYRGFLNDTHGSDLGAHAVKHAVARAGVDPAEIEDVLMGSGNPEGATGSNIARQIALRAGLPVSVSGVTVNRFCSSGLNTVALAANHVMAGQGDVFVAGGLESISLTQNEHANQYRLRGEWLLEHKPDIYMSMLQTAEVVAKRYGISREAQDEYAYQSQMRTAAAQQAGKFDEEIVPMTARMKVQNKETGEISEQEVTRKVDEGNRPDTTLEGLSKLKPVFEGGVITAGNASQLSDGAAAVVVMNADLARERGLQPLGLFKGFAVAGVEPDEMGIGPVVAVPKLLKRHGLSVDDIDLWELNEAFAVQALYCRDTLGIDPEKYNVNGGSISIGHPYGMSGARLTGHVLLEGKRRGAKHVVVTMCVGGGMGAAGLFEVL</sequence>
<keyword evidence="4 10" id="KW-0808">Transferase</keyword>
<evidence type="ECO:0000256" key="4">
    <source>
        <dbReference type="ARBA" id="ARBA00022679"/>
    </source>
</evidence>
<dbReference type="NCBIfam" id="TIGR01930">
    <property type="entry name" value="AcCoA-C-Actrans"/>
    <property type="match status" value="1"/>
</dbReference>
<dbReference type="Proteomes" id="UP001597475">
    <property type="component" value="Unassembled WGS sequence"/>
</dbReference>
<evidence type="ECO:0000256" key="10">
    <source>
        <dbReference type="RuleBase" id="RU003557"/>
    </source>
</evidence>
<gene>
    <name evidence="13" type="ORF">ACFSR9_05975</name>
</gene>
<dbReference type="Pfam" id="PF00108">
    <property type="entry name" value="Thiolase_N"/>
    <property type="match status" value="1"/>
</dbReference>
<evidence type="ECO:0000256" key="2">
    <source>
        <dbReference type="ARBA" id="ARBA00005189"/>
    </source>
</evidence>
<evidence type="ECO:0000256" key="3">
    <source>
        <dbReference type="ARBA" id="ARBA00010982"/>
    </source>
</evidence>
<dbReference type="PIRSF" id="PIRSF000429">
    <property type="entry name" value="Ac-CoA_Ac_transf"/>
    <property type="match status" value="1"/>
</dbReference>
<keyword evidence="7" id="KW-0443">Lipid metabolism</keyword>
<comment type="subcellular location">
    <subcellularLocation>
        <location evidence="1">Peroxisome</location>
    </subcellularLocation>
</comment>
<keyword evidence="14" id="KW-1185">Reference proteome</keyword>
<evidence type="ECO:0000256" key="7">
    <source>
        <dbReference type="ARBA" id="ARBA00023098"/>
    </source>
</evidence>
<protein>
    <submittedName>
        <fullName evidence="13">Acetyl-CoA C-acyltransferase</fullName>
        <ecNumber evidence="13">2.3.1.16</ecNumber>
    </submittedName>
</protein>
<dbReference type="RefSeq" id="WP_386844008.1">
    <property type="nucleotide sequence ID" value="NZ_JBHUMK010000022.1"/>
</dbReference>
<dbReference type="SUPFAM" id="SSF53901">
    <property type="entry name" value="Thiolase-like"/>
    <property type="match status" value="2"/>
</dbReference>
<organism evidence="13 14">
    <name type="scientific">Deinococcus taklimakanensis</name>
    <dbReference type="NCBI Taxonomy" id="536443"/>
    <lineage>
        <taxon>Bacteria</taxon>
        <taxon>Thermotogati</taxon>
        <taxon>Deinococcota</taxon>
        <taxon>Deinococci</taxon>
        <taxon>Deinococcales</taxon>
        <taxon>Deinococcaceae</taxon>
        <taxon>Deinococcus</taxon>
    </lineage>
</organism>
<dbReference type="InterPro" id="IPR016039">
    <property type="entry name" value="Thiolase-like"/>
</dbReference>
<evidence type="ECO:0000256" key="5">
    <source>
        <dbReference type="ARBA" id="ARBA00022832"/>
    </source>
</evidence>
<dbReference type="PANTHER" id="PTHR43853">
    <property type="entry name" value="3-KETOACYL-COA THIOLASE, PEROXISOMAL"/>
    <property type="match status" value="1"/>
</dbReference>
<dbReference type="InterPro" id="IPR050215">
    <property type="entry name" value="Thiolase-like_sf_Thiolase"/>
</dbReference>
<dbReference type="InterPro" id="IPR020613">
    <property type="entry name" value="Thiolase_CS"/>
</dbReference>
<dbReference type="InterPro" id="IPR020615">
    <property type="entry name" value="Thiolase_acyl_enz_int_AS"/>
</dbReference>
<keyword evidence="9 10" id="KW-0012">Acyltransferase</keyword>